<dbReference type="Pfam" id="PF12796">
    <property type="entry name" value="Ank_2"/>
    <property type="match status" value="1"/>
</dbReference>
<evidence type="ECO:0000313" key="5">
    <source>
        <dbReference type="EMBL" id="EPE30559.1"/>
    </source>
</evidence>
<evidence type="ECO:0000313" key="6">
    <source>
        <dbReference type="Proteomes" id="UP000016922"/>
    </source>
</evidence>
<dbReference type="InterPro" id="IPR036770">
    <property type="entry name" value="Ankyrin_rpt-contain_sf"/>
</dbReference>
<protein>
    <submittedName>
        <fullName evidence="5">Ankyrin repeat-containing protein</fullName>
    </submittedName>
</protein>
<evidence type="ECO:0000256" key="1">
    <source>
        <dbReference type="PROSITE-ProRule" id="PRU00023"/>
    </source>
</evidence>
<keyword evidence="6" id="KW-1185">Reference proteome</keyword>
<feature type="repeat" description="ANK" evidence="1">
    <location>
        <begin position="374"/>
        <end position="406"/>
    </location>
</feature>
<keyword evidence="2" id="KW-0175">Coiled coil</keyword>
<reference evidence="5 6" key="1">
    <citation type="journal article" date="2013" name="BMC Genomics">
        <title>Genomics-driven discovery of the pneumocandin biosynthetic gene cluster in the fungus Glarea lozoyensis.</title>
        <authorList>
            <person name="Chen L."/>
            <person name="Yue Q."/>
            <person name="Zhang X."/>
            <person name="Xiang M."/>
            <person name="Wang C."/>
            <person name="Li S."/>
            <person name="Che Y."/>
            <person name="Ortiz-Lopez F.J."/>
            <person name="Bills G.F."/>
            <person name="Liu X."/>
            <person name="An Z."/>
        </authorList>
    </citation>
    <scope>NUCLEOTIDE SEQUENCE [LARGE SCALE GENOMIC DNA]</scope>
    <source>
        <strain evidence="6">ATCC 20868 / MF5171</strain>
    </source>
</reference>
<dbReference type="Gene3D" id="1.25.40.20">
    <property type="entry name" value="Ankyrin repeat-containing domain"/>
    <property type="match status" value="1"/>
</dbReference>
<feature type="compositionally biased region" description="Polar residues" evidence="3">
    <location>
        <begin position="199"/>
        <end position="214"/>
    </location>
</feature>
<dbReference type="SUPFAM" id="SSF48403">
    <property type="entry name" value="Ankyrin repeat"/>
    <property type="match status" value="1"/>
</dbReference>
<keyword evidence="1" id="KW-0040">ANK repeat</keyword>
<dbReference type="AlphaFoldDB" id="S3D072"/>
<dbReference type="EMBL" id="KE145363">
    <property type="protein sequence ID" value="EPE30559.1"/>
    <property type="molecule type" value="Genomic_DNA"/>
</dbReference>
<dbReference type="KEGG" id="glz:GLAREA_03526"/>
<organism evidence="5 6">
    <name type="scientific">Glarea lozoyensis (strain ATCC 20868 / MF5171)</name>
    <dbReference type="NCBI Taxonomy" id="1116229"/>
    <lineage>
        <taxon>Eukaryota</taxon>
        <taxon>Fungi</taxon>
        <taxon>Dikarya</taxon>
        <taxon>Ascomycota</taxon>
        <taxon>Pezizomycotina</taxon>
        <taxon>Leotiomycetes</taxon>
        <taxon>Helotiales</taxon>
        <taxon>Helotiaceae</taxon>
        <taxon>Glarea</taxon>
    </lineage>
</organism>
<evidence type="ECO:0000259" key="4">
    <source>
        <dbReference type="Pfam" id="PF17107"/>
    </source>
</evidence>
<dbReference type="Proteomes" id="UP000016922">
    <property type="component" value="Unassembled WGS sequence"/>
</dbReference>
<dbReference type="OrthoDB" id="539213at2759"/>
<gene>
    <name evidence="5" type="ORF">GLAREA_03526</name>
</gene>
<dbReference type="InterPro" id="IPR031352">
    <property type="entry name" value="SesA"/>
</dbReference>
<evidence type="ECO:0000256" key="3">
    <source>
        <dbReference type="SAM" id="MobiDB-lite"/>
    </source>
</evidence>
<name>S3D072_GLAL2</name>
<dbReference type="GeneID" id="19462581"/>
<feature type="region of interest" description="Disordered" evidence="3">
    <location>
        <begin position="195"/>
        <end position="214"/>
    </location>
</feature>
<dbReference type="HOGENOM" id="CLU_664017_0_0_1"/>
<dbReference type="PROSITE" id="PS50297">
    <property type="entry name" value="ANK_REP_REGION"/>
    <property type="match status" value="1"/>
</dbReference>
<dbReference type="SMART" id="SM00248">
    <property type="entry name" value="ANK"/>
    <property type="match status" value="1"/>
</dbReference>
<feature type="coiled-coil region" evidence="2">
    <location>
        <begin position="79"/>
        <end position="106"/>
    </location>
</feature>
<dbReference type="InterPro" id="IPR002110">
    <property type="entry name" value="Ankyrin_rpt"/>
</dbReference>
<dbReference type="RefSeq" id="XP_008081970.1">
    <property type="nucleotide sequence ID" value="XM_008083779.1"/>
</dbReference>
<sequence>MEVLSGVSSVIAIVSLTVQTANGVKKLSDFWSSIQNAPQSVSDIIEDLAIVSNALEDIGHEADSARPHSRSLDMSLSCLRSCSEKVQRLQKLLEELQSGLSATKRRKRAWSSFKVVWSENKIANFQNAVRELKTTLLITRQTATSKTITANQESQQRELSSIRDAIDSLLQRELRCAISPSSEKQLIANLKKEIDKTSSARAHPQSTSADQETMNSTRRINTSLYYHCADQRLNPEIKVSEAQRQENSGTTSSSLTFATKTLPYRHIINSIFGVVEGTLTTFSITPSACTNAAKHHCTRHLFILHPSRLLRIFGFESGLRMSFLNSGLFDFQLNSYQAVPDNSAIFHFTKNGDITSIQGLFKDRLASPFDTNSKGLTPLFFAAQFGHVEICKLLIDEGADAKAYSFMKEQVVST</sequence>
<feature type="domain" description="NACHT-NTPase and P-loop NTPases N-terminal" evidence="4">
    <location>
        <begin position="7"/>
        <end position="126"/>
    </location>
</feature>
<dbReference type="Pfam" id="PF17107">
    <property type="entry name" value="SesA"/>
    <property type="match status" value="1"/>
</dbReference>
<accession>S3D072</accession>
<evidence type="ECO:0000256" key="2">
    <source>
        <dbReference type="SAM" id="Coils"/>
    </source>
</evidence>
<dbReference type="PROSITE" id="PS50088">
    <property type="entry name" value="ANK_REPEAT"/>
    <property type="match status" value="1"/>
</dbReference>
<proteinExistence type="predicted"/>